<dbReference type="Proteomes" id="UP000297890">
    <property type="component" value="Unassembled WGS sequence"/>
</dbReference>
<keyword evidence="1" id="KW-0285">Flavoprotein</keyword>
<accession>A0A4Z0FCI2</accession>
<dbReference type="Gene3D" id="3.40.50.360">
    <property type="match status" value="1"/>
</dbReference>
<feature type="domain" description="NADPH-dependent FMN reductase-like" evidence="2">
    <location>
        <begin position="25"/>
        <end position="97"/>
    </location>
</feature>
<dbReference type="AlphaFoldDB" id="A0A4Z0FCI2"/>
<evidence type="ECO:0000313" key="4">
    <source>
        <dbReference type="Proteomes" id="UP000297890"/>
    </source>
</evidence>
<reference evidence="3 4" key="1">
    <citation type="journal article" date="2019" name="ISME J.">
        <title>Candidatus Macondimonas diazotrophica, a novel gammaproteobacterial genus dominating crude-oil-contaminated coastal sediments.</title>
        <authorList>
            <person name="Karthikeyan S."/>
            <person name="Konstantinidis K."/>
        </authorList>
    </citation>
    <scope>NUCLEOTIDE SEQUENCE [LARGE SCALE GENOMIC DNA]</scope>
    <source>
        <strain evidence="3 4">KTK01</strain>
    </source>
</reference>
<dbReference type="EMBL" id="SRIO01000003">
    <property type="protein sequence ID" value="TFZ83647.1"/>
    <property type="molecule type" value="Genomic_DNA"/>
</dbReference>
<organism evidence="3 4">
    <name type="scientific">Candidatus Macondimonas diazotrophica</name>
    <dbReference type="NCBI Taxonomy" id="2305248"/>
    <lineage>
        <taxon>Bacteria</taxon>
        <taxon>Pseudomonadati</taxon>
        <taxon>Pseudomonadota</taxon>
        <taxon>Gammaproteobacteria</taxon>
        <taxon>Chromatiales</taxon>
        <taxon>Ectothiorhodospiraceae</taxon>
        <taxon>Candidatus Macondimonas</taxon>
    </lineage>
</organism>
<keyword evidence="1" id="KW-0288">FMN</keyword>
<dbReference type="InterPro" id="IPR029039">
    <property type="entry name" value="Flavoprotein-like_sf"/>
</dbReference>
<evidence type="ECO:0000259" key="2">
    <source>
        <dbReference type="Pfam" id="PF03358"/>
    </source>
</evidence>
<dbReference type="SUPFAM" id="SSF52218">
    <property type="entry name" value="Flavoproteins"/>
    <property type="match status" value="1"/>
</dbReference>
<dbReference type="OrthoDB" id="5736081at2"/>
<dbReference type="Pfam" id="PF03358">
    <property type="entry name" value="FMN_red"/>
    <property type="match status" value="1"/>
</dbReference>
<evidence type="ECO:0000313" key="3">
    <source>
        <dbReference type="EMBL" id="TFZ83647.1"/>
    </source>
</evidence>
<keyword evidence="4" id="KW-1185">Reference proteome</keyword>
<name>A0A4Z0FCI2_9GAMM</name>
<gene>
    <name evidence="3" type="ORF">E4680_03205</name>
</gene>
<comment type="caution">
    <text evidence="3">The sequence shown here is derived from an EMBL/GenBank/DDBJ whole genome shotgun (WGS) entry which is preliminary data.</text>
</comment>
<dbReference type="InterPro" id="IPR005025">
    <property type="entry name" value="FMN_Rdtase-like_dom"/>
</dbReference>
<protein>
    <submittedName>
        <fullName evidence="3">Flavodoxin</fullName>
    </submittedName>
</protein>
<proteinExistence type="predicted"/>
<evidence type="ECO:0000256" key="1">
    <source>
        <dbReference type="ARBA" id="ARBA00022643"/>
    </source>
</evidence>
<sequence>MEGATGTGGVSVRRLWAKEAAACDLLWADGVLFGTPENLGYLSGGLKDFFDRTYYAVQDLIQPLPYGLFISAGNDGRGAAQHTRRILRGYAMRPIDDPLICRGAITADHLTQARALGETLATGLELGIF</sequence>
<dbReference type="GO" id="GO:0016491">
    <property type="term" value="F:oxidoreductase activity"/>
    <property type="evidence" value="ECO:0007669"/>
    <property type="project" value="InterPro"/>
</dbReference>